<evidence type="ECO:0000256" key="3">
    <source>
        <dbReference type="ARBA" id="ARBA00022840"/>
    </source>
</evidence>
<dbReference type="Pfam" id="PF00501">
    <property type="entry name" value="AMP-binding"/>
    <property type="match status" value="2"/>
</dbReference>
<accession>A0A446CR16</accession>
<evidence type="ECO:0000256" key="2">
    <source>
        <dbReference type="ARBA" id="ARBA00022741"/>
    </source>
</evidence>
<feature type="domain" description="AMP-dependent synthetase/ligase" evidence="4">
    <location>
        <begin position="117"/>
        <end position="329"/>
    </location>
</feature>
<dbReference type="Proteomes" id="UP000289184">
    <property type="component" value="Unassembled WGS sequence"/>
</dbReference>
<gene>
    <name evidence="5" type="primary">dltA</name>
    <name evidence="5" type="ORF">AGI3411_04591</name>
</gene>
<dbReference type="InterPro" id="IPR044507">
    <property type="entry name" value="DltA-like"/>
</dbReference>
<dbReference type="OrthoDB" id="6297021at2"/>
<dbReference type="GO" id="GO:0005737">
    <property type="term" value="C:cytoplasm"/>
    <property type="evidence" value="ECO:0007669"/>
    <property type="project" value="TreeGrafter"/>
</dbReference>
<sequence>MRFDLKSFQFTDAERAPDALAIVAADRSLTWSQLRDEARAWAGEARRHGVAPDVPVAVYGHKEASFFVAMVGALLIGAPFVPVDTIYPAERLRRIVEIVRAAAVYDAAAGAFTPGEGAMLDERGLAYVMFTSGSTGDPKGVQIGRESVGLLGDWMLGSFGLGDAPVFMNQAPFSFDLSMYEVFATLASGGTCVLNAREQIAAAGTWIPRLAEHGVTVWVSTPSFAHQQLANRDFSPAALPTLRTFLFCGEPLPAALARKLRQRFPGAVILNTYGPTEATVATTWIEVTDAVLAAHDPLPVGHAKPDSELLVDEGGEICIVGDHVMRGYLNRADLNEAKLYIYADGRRAFRTGDLGQMDEKGLLFCRGRMDDQIKLNGYRIELAEIDEALHGLPGVEGGACAVLRRPDGTAVRLIGFVAGVAAADSPASLLAPEALEGWKARLAQRLPPYMVPSELVACAALPMSNNHKIDRKKLIEIYTAIPM</sequence>
<dbReference type="AlphaFoldDB" id="A0A446CR16"/>
<keyword evidence="1 5" id="KW-0436">Ligase</keyword>
<dbReference type="InterPro" id="IPR020845">
    <property type="entry name" value="AMP-binding_CS"/>
</dbReference>
<dbReference type="GO" id="GO:0043041">
    <property type="term" value="P:amino acid activation for nonribosomal peptide biosynthetic process"/>
    <property type="evidence" value="ECO:0007669"/>
    <property type="project" value="TreeGrafter"/>
</dbReference>
<keyword evidence="6" id="KW-1185">Reference proteome</keyword>
<dbReference type="PROSITE" id="PS00455">
    <property type="entry name" value="AMP_BINDING"/>
    <property type="match status" value="1"/>
</dbReference>
<dbReference type="InterPro" id="IPR000873">
    <property type="entry name" value="AMP-dep_synth/lig_dom"/>
</dbReference>
<evidence type="ECO:0000256" key="1">
    <source>
        <dbReference type="ARBA" id="ARBA00022598"/>
    </source>
</evidence>
<protein>
    <submittedName>
        <fullName evidence="5">D-alanine--poly(Phosphoribitol) ligase subunit 1</fullName>
        <ecNumber evidence="5">6.1.1.13</ecNumber>
    </submittedName>
</protein>
<keyword evidence="3" id="KW-0067">ATP-binding</keyword>
<dbReference type="EC" id="6.1.1.13" evidence="5"/>
<dbReference type="EMBL" id="UFQB01000023">
    <property type="protein sequence ID" value="SSW70295.1"/>
    <property type="molecule type" value="Genomic_DNA"/>
</dbReference>
<proteinExistence type="predicted"/>
<dbReference type="GO" id="GO:0005524">
    <property type="term" value="F:ATP binding"/>
    <property type="evidence" value="ECO:0007669"/>
    <property type="project" value="UniProtKB-KW"/>
</dbReference>
<dbReference type="GO" id="GO:0031177">
    <property type="term" value="F:phosphopantetheine binding"/>
    <property type="evidence" value="ECO:0007669"/>
    <property type="project" value="TreeGrafter"/>
</dbReference>
<dbReference type="CDD" id="cd05945">
    <property type="entry name" value="DltA"/>
    <property type="match status" value="1"/>
</dbReference>
<dbReference type="Gene3D" id="3.40.50.12780">
    <property type="entry name" value="N-terminal domain of ligase-like"/>
    <property type="match status" value="1"/>
</dbReference>
<feature type="domain" description="AMP-dependent synthetase/ligase" evidence="4">
    <location>
        <begin position="12"/>
        <end position="105"/>
    </location>
</feature>
<dbReference type="RefSeq" id="WP_129529669.1">
    <property type="nucleotide sequence ID" value="NZ_UFQB01000023.1"/>
</dbReference>
<dbReference type="SUPFAM" id="SSF56801">
    <property type="entry name" value="Acetyl-CoA synthetase-like"/>
    <property type="match status" value="1"/>
</dbReference>
<evidence type="ECO:0000313" key="5">
    <source>
        <dbReference type="EMBL" id="SSW70295.1"/>
    </source>
</evidence>
<keyword evidence="2" id="KW-0547">Nucleotide-binding</keyword>
<dbReference type="PANTHER" id="PTHR45527">
    <property type="entry name" value="NONRIBOSOMAL PEPTIDE SYNTHETASE"/>
    <property type="match status" value="1"/>
</dbReference>
<reference evidence="5 6" key="1">
    <citation type="submission" date="2018-07" db="EMBL/GenBank/DDBJ databases">
        <authorList>
            <person name="Peeters C."/>
        </authorList>
    </citation>
    <scope>NUCLEOTIDE SEQUENCE [LARGE SCALE GENOMIC DNA]</scope>
    <source>
        <strain evidence="5 6">LMG 3411</strain>
    </source>
</reference>
<organism evidence="5 6">
    <name type="scientific">Achromobacter agilis</name>
    <dbReference type="NCBI Taxonomy" id="1353888"/>
    <lineage>
        <taxon>Bacteria</taxon>
        <taxon>Pseudomonadati</taxon>
        <taxon>Pseudomonadota</taxon>
        <taxon>Betaproteobacteria</taxon>
        <taxon>Burkholderiales</taxon>
        <taxon>Alcaligenaceae</taxon>
        <taxon>Achromobacter</taxon>
    </lineage>
</organism>
<dbReference type="GO" id="GO:0016874">
    <property type="term" value="F:ligase activity"/>
    <property type="evidence" value="ECO:0007669"/>
    <property type="project" value="UniProtKB-KW"/>
</dbReference>
<evidence type="ECO:0000313" key="6">
    <source>
        <dbReference type="Proteomes" id="UP000289184"/>
    </source>
</evidence>
<dbReference type="Gene3D" id="3.30.300.30">
    <property type="match status" value="1"/>
</dbReference>
<dbReference type="GO" id="GO:0044550">
    <property type="term" value="P:secondary metabolite biosynthetic process"/>
    <property type="evidence" value="ECO:0007669"/>
    <property type="project" value="TreeGrafter"/>
</dbReference>
<dbReference type="InterPro" id="IPR045851">
    <property type="entry name" value="AMP-bd_C_sf"/>
</dbReference>
<evidence type="ECO:0000259" key="4">
    <source>
        <dbReference type="Pfam" id="PF00501"/>
    </source>
</evidence>
<dbReference type="PANTHER" id="PTHR45527:SF1">
    <property type="entry name" value="FATTY ACID SYNTHASE"/>
    <property type="match status" value="1"/>
</dbReference>
<dbReference type="InterPro" id="IPR042099">
    <property type="entry name" value="ANL_N_sf"/>
</dbReference>
<name>A0A446CR16_9BURK</name>